<evidence type="ECO:0000313" key="3">
    <source>
        <dbReference type="Proteomes" id="UP000507470"/>
    </source>
</evidence>
<protein>
    <submittedName>
        <fullName evidence="2">Uncharacterized protein</fullName>
    </submittedName>
</protein>
<dbReference type="AlphaFoldDB" id="A0A6J8BPJ6"/>
<gene>
    <name evidence="2" type="ORF">MCOR_20589</name>
</gene>
<name>A0A6J8BPJ6_MYTCO</name>
<evidence type="ECO:0000313" key="2">
    <source>
        <dbReference type="EMBL" id="CAC5385000.1"/>
    </source>
</evidence>
<keyword evidence="1" id="KW-0472">Membrane</keyword>
<proteinExistence type="predicted"/>
<sequence>MVWFNANEQIKTSVYRFPHIECSNNEAHPILDNQKVIGLTIGASVSAVIIVILLICLLVLIRRRSIETKSAKKNQTVQNSEDWNDYTARQNIALPMQGDFTEYNELAMRRDSHQYGDLKSMGTKPNETTYDYIDPHIHKQETDIYKRDKITSTEDPGVELIQEYLVLDPNEKTSNTVKVILNTGRDCDTYAVLDPEESTTLCSGVVNNDRLDIPLCESNNKHIKESTCSHATDESYAVLDPNITGFDRTENDEKNESSESYTVLDPNITGFNRSDLIHGSGDMTKDHVNKYGLIQPFGDSNDNEFA</sequence>
<keyword evidence="1" id="KW-0812">Transmembrane</keyword>
<keyword evidence="1" id="KW-1133">Transmembrane helix</keyword>
<dbReference type="OrthoDB" id="6126952at2759"/>
<accession>A0A6J8BPJ6</accession>
<organism evidence="2 3">
    <name type="scientific">Mytilus coruscus</name>
    <name type="common">Sea mussel</name>
    <dbReference type="NCBI Taxonomy" id="42192"/>
    <lineage>
        <taxon>Eukaryota</taxon>
        <taxon>Metazoa</taxon>
        <taxon>Spiralia</taxon>
        <taxon>Lophotrochozoa</taxon>
        <taxon>Mollusca</taxon>
        <taxon>Bivalvia</taxon>
        <taxon>Autobranchia</taxon>
        <taxon>Pteriomorphia</taxon>
        <taxon>Mytilida</taxon>
        <taxon>Mytiloidea</taxon>
        <taxon>Mytilidae</taxon>
        <taxon>Mytilinae</taxon>
        <taxon>Mytilus</taxon>
    </lineage>
</organism>
<reference evidence="2 3" key="1">
    <citation type="submission" date="2020-06" db="EMBL/GenBank/DDBJ databases">
        <authorList>
            <person name="Li R."/>
            <person name="Bekaert M."/>
        </authorList>
    </citation>
    <scope>NUCLEOTIDE SEQUENCE [LARGE SCALE GENOMIC DNA]</scope>
    <source>
        <strain evidence="3">wild</strain>
    </source>
</reference>
<dbReference type="Proteomes" id="UP000507470">
    <property type="component" value="Unassembled WGS sequence"/>
</dbReference>
<keyword evidence="3" id="KW-1185">Reference proteome</keyword>
<feature type="transmembrane region" description="Helical" evidence="1">
    <location>
        <begin position="36"/>
        <end position="61"/>
    </location>
</feature>
<evidence type="ECO:0000256" key="1">
    <source>
        <dbReference type="SAM" id="Phobius"/>
    </source>
</evidence>
<dbReference type="EMBL" id="CACVKT020003682">
    <property type="protein sequence ID" value="CAC5385000.1"/>
    <property type="molecule type" value="Genomic_DNA"/>
</dbReference>